<evidence type="ECO:0000313" key="1">
    <source>
        <dbReference type="EMBL" id="OAO89355.1"/>
    </source>
</evidence>
<organism evidence="1 3">
    <name type="scientific">Arabidopsis thaliana</name>
    <name type="common">Mouse-ear cress</name>
    <dbReference type="NCBI Taxonomy" id="3702"/>
    <lineage>
        <taxon>Eukaryota</taxon>
        <taxon>Viridiplantae</taxon>
        <taxon>Streptophyta</taxon>
        <taxon>Embryophyta</taxon>
        <taxon>Tracheophyta</taxon>
        <taxon>Spermatophyta</taxon>
        <taxon>Magnoliopsida</taxon>
        <taxon>eudicotyledons</taxon>
        <taxon>Gunneridae</taxon>
        <taxon>Pentapetalae</taxon>
        <taxon>rosids</taxon>
        <taxon>malvids</taxon>
        <taxon>Brassicales</taxon>
        <taxon>Brassicaceae</taxon>
        <taxon>Camelineae</taxon>
        <taxon>Arabidopsis</taxon>
    </lineage>
</organism>
<protein>
    <submittedName>
        <fullName evidence="1">Uncharacterized protein</fullName>
    </submittedName>
</protein>
<reference evidence="3" key="1">
    <citation type="journal article" date="2016" name="Proc. Natl. Acad. Sci. U.S.A.">
        <title>Chromosome-level assembly of Arabidopsis thaliana Ler reveals the extent of translocation and inversion polymorphisms.</title>
        <authorList>
            <person name="Zapata L."/>
            <person name="Ding J."/>
            <person name="Willing E.M."/>
            <person name="Hartwig B."/>
            <person name="Bezdan D."/>
            <person name="Jiao W.B."/>
            <person name="Patel V."/>
            <person name="Velikkakam James G."/>
            <person name="Koornneef M."/>
            <person name="Ossowski S."/>
            <person name="Schneeberger K."/>
        </authorList>
    </citation>
    <scope>NUCLEOTIDE SEQUENCE [LARGE SCALE GENOMIC DNA]</scope>
    <source>
        <strain evidence="3">cv. Landsberg erecta</strain>
    </source>
</reference>
<evidence type="ECO:0000313" key="2">
    <source>
        <dbReference type="EMBL" id="OAP14064.1"/>
    </source>
</evidence>
<dbReference type="AlphaFoldDB" id="A0A178U6U6"/>
<gene>
    <name evidence="2" type="ordered locus">AXX17_At1g38100</name>
    <name evidence="1" type="ORF">AXX17_ATUG01520</name>
</gene>
<proteinExistence type="predicted"/>
<reference evidence="1" key="2">
    <citation type="submission" date="2016-03" db="EMBL/GenBank/DDBJ databases">
        <title>Full-length assembly of Arabidopsis thaliana Ler reveals the complement of translocations and inversions.</title>
        <authorList>
            <person name="Zapata L."/>
            <person name="Schneeberger K."/>
            <person name="Ossowski S."/>
        </authorList>
    </citation>
    <scope>NUCLEOTIDE SEQUENCE [LARGE SCALE GENOMIC DNA]</scope>
    <source>
        <tissue evidence="1">Leaf</tissue>
    </source>
</reference>
<comment type="caution">
    <text evidence="1">The sequence shown here is derived from an EMBL/GenBank/DDBJ whole genome shotgun (WGS) entry which is preliminary data.</text>
</comment>
<accession>A0A178U6U6</accession>
<dbReference type="EMBL" id="LUHQ01000001">
    <property type="protein sequence ID" value="OAP14064.1"/>
    <property type="molecule type" value="Genomic_DNA"/>
</dbReference>
<name>A0A178U6U6_ARATH</name>
<sequence length="87" mass="10099">MWGRKRTLFAYHSSKYSMYAHQAKTIRSVYLWGGHLSRFNEPCDVTCPRIAPEIRVPGNLTVARSDISAQSYRRFSEVDAVCFFTDF</sequence>
<evidence type="ECO:0000313" key="3">
    <source>
        <dbReference type="Proteomes" id="UP000078284"/>
    </source>
</evidence>
<dbReference type="EMBL" id="LUHQ01000012">
    <property type="protein sequence ID" value="OAO89355.1"/>
    <property type="molecule type" value="Genomic_DNA"/>
</dbReference>
<dbReference type="Proteomes" id="UP000078284">
    <property type="component" value="Chromosome 1"/>
</dbReference>